<evidence type="ECO:0000256" key="1">
    <source>
        <dbReference type="SAM" id="MobiDB-lite"/>
    </source>
</evidence>
<feature type="region of interest" description="Disordered" evidence="1">
    <location>
        <begin position="51"/>
        <end position="114"/>
    </location>
</feature>
<dbReference type="STRING" id="56646.A0A2L2TJM6"/>
<name>A0A2L2TJM6_9HYPO</name>
<accession>A0A2L2TJM6</accession>
<organism evidence="2 3">
    <name type="scientific">Fusarium venenatum</name>
    <dbReference type="NCBI Taxonomy" id="56646"/>
    <lineage>
        <taxon>Eukaryota</taxon>
        <taxon>Fungi</taxon>
        <taxon>Dikarya</taxon>
        <taxon>Ascomycota</taxon>
        <taxon>Pezizomycotina</taxon>
        <taxon>Sordariomycetes</taxon>
        <taxon>Hypocreomycetidae</taxon>
        <taxon>Hypocreales</taxon>
        <taxon>Nectriaceae</taxon>
        <taxon>Fusarium</taxon>
    </lineage>
</organism>
<feature type="compositionally biased region" description="Low complexity" evidence="1">
    <location>
        <begin position="52"/>
        <end position="73"/>
    </location>
</feature>
<dbReference type="Proteomes" id="UP000245910">
    <property type="component" value="Chromosome I"/>
</dbReference>
<reference evidence="3" key="1">
    <citation type="submission" date="2014-10" db="EMBL/GenBank/DDBJ databases">
        <authorList>
            <person name="King R."/>
        </authorList>
    </citation>
    <scope>NUCLEOTIDE SEQUENCE [LARGE SCALE GENOMIC DNA]</scope>
    <source>
        <strain evidence="3">A3/5</strain>
    </source>
</reference>
<dbReference type="AlphaFoldDB" id="A0A2L2TJM6"/>
<keyword evidence="3" id="KW-1185">Reference proteome</keyword>
<protein>
    <submittedName>
        <fullName evidence="2">Uncharacterized protein</fullName>
    </submittedName>
</protein>
<evidence type="ECO:0000313" key="2">
    <source>
        <dbReference type="EMBL" id="CEI64637.1"/>
    </source>
</evidence>
<proteinExistence type="predicted"/>
<feature type="compositionally biased region" description="Polar residues" evidence="1">
    <location>
        <begin position="81"/>
        <end position="114"/>
    </location>
</feature>
<dbReference type="EMBL" id="LN649229">
    <property type="protein sequence ID" value="CEI64637.1"/>
    <property type="molecule type" value="Genomic_DNA"/>
</dbReference>
<sequence>MNINYVYKSIPALRDHFFLSQVSPCHMLTLCLTYPSTANLRLTWYSHEPRETTTAPVTTVPASPTQTPTTNPTLLRDGSYYYSNPNGSTYHNNGQGGSTYTAPSGDSYSSGSGKNMSPLEWVALIRNQAC</sequence>
<evidence type="ECO:0000313" key="3">
    <source>
        <dbReference type="Proteomes" id="UP000245910"/>
    </source>
</evidence>